<proteinExistence type="predicted"/>
<keyword evidence="2" id="KW-1185">Reference proteome</keyword>
<dbReference type="Gene3D" id="3.90.75.20">
    <property type="match status" value="1"/>
</dbReference>
<dbReference type="InterPro" id="IPR041025">
    <property type="entry name" value="HNH_repeat"/>
</dbReference>
<dbReference type="InterPro" id="IPR044925">
    <property type="entry name" value="His-Me_finger_sf"/>
</dbReference>
<gene>
    <name evidence="1" type="ORF">C451_05268</name>
</gene>
<dbReference type="eggNOG" id="arCOG08099">
    <property type="taxonomic scope" value="Archaea"/>
</dbReference>
<dbReference type="eggNOG" id="arCOG03899">
    <property type="taxonomic scope" value="Archaea"/>
</dbReference>
<evidence type="ECO:0000313" key="1">
    <source>
        <dbReference type="EMBL" id="EMA55602.1"/>
    </source>
</evidence>
<dbReference type="EMBL" id="AOMF01000112">
    <property type="protein sequence ID" value="EMA55602.1"/>
    <property type="molecule type" value="Genomic_DNA"/>
</dbReference>
<dbReference type="Proteomes" id="UP000011680">
    <property type="component" value="Unassembled WGS sequence"/>
</dbReference>
<dbReference type="AlphaFoldDB" id="M0NCC0"/>
<accession>M0NCC0</accession>
<reference evidence="1 2" key="1">
    <citation type="journal article" date="2014" name="PLoS Genet.">
        <title>Phylogenetically driven sequencing of extremely halophilic archaea reveals strategies for static and dynamic osmo-response.</title>
        <authorList>
            <person name="Becker E.A."/>
            <person name="Seitzer P.M."/>
            <person name="Tritt A."/>
            <person name="Larsen D."/>
            <person name="Krusor M."/>
            <person name="Yao A.I."/>
            <person name="Wu D."/>
            <person name="Madern D."/>
            <person name="Eisen J.A."/>
            <person name="Darling A.E."/>
            <person name="Facciotti M.T."/>
        </authorList>
    </citation>
    <scope>NUCLEOTIDE SEQUENCE [LARGE SCALE GENOMIC DNA]</scope>
    <source>
        <strain evidence="1 2">JCM 13552</strain>
    </source>
</reference>
<name>M0NCC0_9EURY</name>
<evidence type="ECO:0000313" key="2">
    <source>
        <dbReference type="Proteomes" id="UP000011680"/>
    </source>
</evidence>
<sequence>MGRKRQFTERDCLDALREAASELGHSPTQKEYENLGRSPSQYTIRERFGSWNHAKESAGLETNPGKTPFPCYTQNNEGYMFWATTIDGTQVNVFEHRLLAAAKYGLDAIKGKHVHHKDGHQFHNTFENIEVVSRTEHKARHKQMRRELANHSLSDYSESKE</sequence>
<dbReference type="Pfam" id="PF18780">
    <property type="entry name" value="HNH_repeat"/>
    <property type="match status" value="1"/>
</dbReference>
<dbReference type="SUPFAM" id="SSF54060">
    <property type="entry name" value="His-Me finger endonucleases"/>
    <property type="match status" value="1"/>
</dbReference>
<comment type="caution">
    <text evidence="1">The sequence shown here is derived from an EMBL/GenBank/DDBJ whole genome shotgun (WGS) entry which is preliminary data.</text>
</comment>
<dbReference type="RefSeq" id="WP_007738424.1">
    <property type="nucleotide sequence ID" value="NZ_AOMF01000112.1"/>
</dbReference>
<organism evidence="1 2">
    <name type="scientific">Halococcus thailandensis JCM 13552</name>
    <dbReference type="NCBI Taxonomy" id="1227457"/>
    <lineage>
        <taxon>Archaea</taxon>
        <taxon>Methanobacteriati</taxon>
        <taxon>Methanobacteriota</taxon>
        <taxon>Stenosarchaea group</taxon>
        <taxon>Halobacteria</taxon>
        <taxon>Halobacteriales</taxon>
        <taxon>Halococcaceae</taxon>
        <taxon>Halococcus</taxon>
    </lineage>
</organism>
<dbReference type="OrthoDB" id="307841at2157"/>
<protein>
    <submittedName>
        <fullName evidence="1">Uncharacterized protein</fullName>
    </submittedName>
</protein>